<keyword evidence="3" id="KW-1185">Reference proteome</keyword>
<organism evidence="2 3">
    <name type="scientific">Panicum virgatum</name>
    <name type="common">Blackwell switchgrass</name>
    <dbReference type="NCBI Taxonomy" id="38727"/>
    <lineage>
        <taxon>Eukaryota</taxon>
        <taxon>Viridiplantae</taxon>
        <taxon>Streptophyta</taxon>
        <taxon>Embryophyta</taxon>
        <taxon>Tracheophyta</taxon>
        <taxon>Spermatophyta</taxon>
        <taxon>Magnoliopsida</taxon>
        <taxon>Liliopsida</taxon>
        <taxon>Poales</taxon>
        <taxon>Poaceae</taxon>
        <taxon>PACMAD clade</taxon>
        <taxon>Panicoideae</taxon>
        <taxon>Panicodae</taxon>
        <taxon>Paniceae</taxon>
        <taxon>Panicinae</taxon>
        <taxon>Panicum</taxon>
        <taxon>Panicum sect. Hiantes</taxon>
    </lineage>
</organism>
<protein>
    <submittedName>
        <fullName evidence="2">Uncharacterized protein</fullName>
    </submittedName>
</protein>
<dbReference type="Proteomes" id="UP000823388">
    <property type="component" value="Chromosome 3N"/>
</dbReference>
<feature type="compositionally biased region" description="Pro residues" evidence="1">
    <location>
        <begin position="46"/>
        <end position="58"/>
    </location>
</feature>
<name>A0A8T0U559_PANVG</name>
<feature type="compositionally biased region" description="Low complexity" evidence="1">
    <location>
        <begin position="59"/>
        <end position="70"/>
    </location>
</feature>
<dbReference type="AlphaFoldDB" id="A0A8T0U559"/>
<proteinExistence type="predicted"/>
<reference evidence="2" key="1">
    <citation type="submission" date="2020-05" db="EMBL/GenBank/DDBJ databases">
        <title>WGS assembly of Panicum virgatum.</title>
        <authorList>
            <person name="Lovell J.T."/>
            <person name="Jenkins J."/>
            <person name="Shu S."/>
            <person name="Juenger T.E."/>
            <person name="Schmutz J."/>
        </authorList>
    </citation>
    <scope>NUCLEOTIDE SEQUENCE</scope>
    <source>
        <strain evidence="2">AP13</strain>
    </source>
</reference>
<evidence type="ECO:0000313" key="2">
    <source>
        <dbReference type="EMBL" id="KAG2619261.1"/>
    </source>
</evidence>
<gene>
    <name evidence="2" type="ORF">PVAP13_3NG140893</name>
</gene>
<evidence type="ECO:0000256" key="1">
    <source>
        <dbReference type="SAM" id="MobiDB-lite"/>
    </source>
</evidence>
<dbReference type="EMBL" id="CM029042">
    <property type="protein sequence ID" value="KAG2619261.1"/>
    <property type="molecule type" value="Genomic_DNA"/>
</dbReference>
<sequence length="282" mass="30063">MCRRRFSTDTSPPPRVWLSRPPLGLTKDRSDSVSRPWRALPRRRPPGPGVHPHPPAPAPRASSLSALPPATRDGYLTSSSAPPPPPTATSPRSRSTQDPRRQLNPEAIPFPPPPDVGPSEPEAAASEGICFSIPSDSEGDDDKDEELHWLPPCDSPKGKGIGWIHGDARRTGRAPRSSSPPLVAGGHSVGTPPPLWLMRTASAGSSATDTIVLKLAANSPSGYAGRSPLIWWGVASTAWRQIMWHRNAPTHLAVSVASRLGTSLKTARGLASRVRRCVVAVV</sequence>
<comment type="caution">
    <text evidence="2">The sequence shown here is derived from an EMBL/GenBank/DDBJ whole genome shotgun (WGS) entry which is preliminary data.</text>
</comment>
<accession>A0A8T0U559</accession>
<evidence type="ECO:0000313" key="3">
    <source>
        <dbReference type="Proteomes" id="UP000823388"/>
    </source>
</evidence>
<feature type="region of interest" description="Disordered" evidence="1">
    <location>
        <begin position="1"/>
        <end position="190"/>
    </location>
</feature>